<accession>A0A5N5PR49</accession>
<sequence>MNRNVLQSLSHSHTPESVSAVSFTMDHHSPDMSNISQVVQDDVVPPVLASDPHPQTMRRRRSVKSDVSRSEDPELSAQKQQKHQEEPQMNIRQRRSLIIPLNFSSQVESKNIMGMYLQTSAVHPNPLTTAITTSV</sequence>
<evidence type="ECO:0000313" key="3">
    <source>
        <dbReference type="Proteomes" id="UP000327468"/>
    </source>
</evidence>
<name>A0A5N5PR49_PANHP</name>
<proteinExistence type="predicted"/>
<protein>
    <submittedName>
        <fullName evidence="2">Uncharacterized protein</fullName>
    </submittedName>
</protein>
<reference evidence="2 3" key="1">
    <citation type="submission" date="2019-06" db="EMBL/GenBank/DDBJ databases">
        <title>A chromosome-scale genome assembly of the striped catfish, Pangasianodon hypophthalmus.</title>
        <authorList>
            <person name="Wen M."/>
            <person name="Zahm M."/>
            <person name="Roques C."/>
            <person name="Cabau C."/>
            <person name="Klopp C."/>
            <person name="Donnadieu C."/>
            <person name="Jouanno E."/>
            <person name="Avarre J.-C."/>
            <person name="Campet M."/>
            <person name="Ha T.T.T."/>
            <person name="Dugue R."/>
            <person name="Lampietro C."/>
            <person name="Louis A."/>
            <person name="Herpin A."/>
            <person name="Echchiki A."/>
            <person name="Berthelot C."/>
            <person name="Parey E."/>
            <person name="Roest-Crollius H."/>
            <person name="Braasch I."/>
            <person name="Postlethwait J."/>
            <person name="Bobe J."/>
            <person name="Montfort J."/>
            <person name="Bouchez O."/>
            <person name="Begum T."/>
            <person name="Schartl M."/>
            <person name="Guiguen Y."/>
        </authorList>
    </citation>
    <scope>NUCLEOTIDE SEQUENCE [LARGE SCALE GENOMIC DNA]</scope>
    <source>
        <strain evidence="2 3">Indonesia</strain>
        <tissue evidence="2">Blood</tissue>
    </source>
</reference>
<evidence type="ECO:0000256" key="1">
    <source>
        <dbReference type="SAM" id="MobiDB-lite"/>
    </source>
</evidence>
<feature type="compositionally biased region" description="Low complexity" evidence="1">
    <location>
        <begin position="37"/>
        <end position="47"/>
    </location>
</feature>
<evidence type="ECO:0000313" key="2">
    <source>
        <dbReference type="EMBL" id="KAB5582215.1"/>
    </source>
</evidence>
<keyword evidence="3" id="KW-1185">Reference proteome</keyword>
<comment type="caution">
    <text evidence="2">The sequence shown here is derived from an EMBL/GenBank/DDBJ whole genome shotgun (WGS) entry which is preliminary data.</text>
</comment>
<dbReference type="Proteomes" id="UP000327468">
    <property type="component" value="Chromosome 3"/>
</dbReference>
<feature type="region of interest" description="Disordered" evidence="1">
    <location>
        <begin position="25"/>
        <end position="92"/>
    </location>
</feature>
<dbReference type="AlphaFoldDB" id="A0A5N5PR49"/>
<organism evidence="2 3">
    <name type="scientific">Pangasianodon hypophthalmus</name>
    <name type="common">Striped catfish</name>
    <name type="synonym">Helicophagus hypophthalmus</name>
    <dbReference type="NCBI Taxonomy" id="310915"/>
    <lineage>
        <taxon>Eukaryota</taxon>
        <taxon>Metazoa</taxon>
        <taxon>Chordata</taxon>
        <taxon>Craniata</taxon>
        <taxon>Vertebrata</taxon>
        <taxon>Euteleostomi</taxon>
        <taxon>Actinopterygii</taxon>
        <taxon>Neopterygii</taxon>
        <taxon>Teleostei</taxon>
        <taxon>Ostariophysi</taxon>
        <taxon>Siluriformes</taxon>
        <taxon>Pangasiidae</taxon>
        <taxon>Pangasianodon</taxon>
    </lineage>
</organism>
<gene>
    <name evidence="2" type="ORF">PHYPO_G00184570</name>
</gene>
<feature type="compositionally biased region" description="Basic and acidic residues" evidence="1">
    <location>
        <begin position="63"/>
        <end position="72"/>
    </location>
</feature>
<dbReference type="EMBL" id="VFJC01000004">
    <property type="protein sequence ID" value="KAB5582215.1"/>
    <property type="molecule type" value="Genomic_DNA"/>
</dbReference>